<dbReference type="InterPro" id="IPR025886">
    <property type="entry name" value="PP2-like"/>
</dbReference>
<accession>A0ABD1GW44</accession>
<organism evidence="1 2">
    <name type="scientific">Salvia divinorum</name>
    <name type="common">Maria pastora</name>
    <name type="synonym">Diviner's sage</name>
    <dbReference type="NCBI Taxonomy" id="28513"/>
    <lineage>
        <taxon>Eukaryota</taxon>
        <taxon>Viridiplantae</taxon>
        <taxon>Streptophyta</taxon>
        <taxon>Embryophyta</taxon>
        <taxon>Tracheophyta</taxon>
        <taxon>Spermatophyta</taxon>
        <taxon>Magnoliopsida</taxon>
        <taxon>eudicotyledons</taxon>
        <taxon>Gunneridae</taxon>
        <taxon>Pentapetalae</taxon>
        <taxon>asterids</taxon>
        <taxon>lamiids</taxon>
        <taxon>Lamiales</taxon>
        <taxon>Lamiaceae</taxon>
        <taxon>Nepetoideae</taxon>
        <taxon>Mentheae</taxon>
        <taxon>Salviinae</taxon>
        <taxon>Salvia</taxon>
        <taxon>Salvia subgen. Calosphace</taxon>
    </lineage>
</organism>
<keyword evidence="1" id="KW-0723">Serine/threonine-protein kinase</keyword>
<dbReference type="Proteomes" id="UP001567538">
    <property type="component" value="Unassembled WGS sequence"/>
</dbReference>
<reference evidence="1 2" key="1">
    <citation type="submission" date="2024-06" db="EMBL/GenBank/DDBJ databases">
        <title>A chromosome level genome sequence of Diviner's sage (Salvia divinorum).</title>
        <authorList>
            <person name="Ford S.A."/>
            <person name="Ro D.-K."/>
            <person name="Ness R.W."/>
            <person name="Phillips M.A."/>
        </authorList>
    </citation>
    <scope>NUCLEOTIDE SEQUENCE [LARGE SCALE GENOMIC DNA]</scope>
    <source>
        <strain evidence="1">SAF-2024a</strain>
        <tissue evidence="1">Leaf</tissue>
    </source>
</reference>
<name>A0ABD1GW44_SALDI</name>
<evidence type="ECO:0000313" key="2">
    <source>
        <dbReference type="Proteomes" id="UP001567538"/>
    </source>
</evidence>
<dbReference type="GO" id="GO:0004674">
    <property type="term" value="F:protein serine/threonine kinase activity"/>
    <property type="evidence" value="ECO:0007669"/>
    <property type="project" value="UniProtKB-KW"/>
</dbReference>
<protein>
    <submittedName>
        <fullName evidence="1">Non-specific serine/threonine protein kinase</fullName>
        <ecNumber evidence="1">2.7.11.1</ecNumber>
    </submittedName>
</protein>
<dbReference type="Pfam" id="PF14299">
    <property type="entry name" value="PP2"/>
    <property type="match status" value="1"/>
</dbReference>
<comment type="caution">
    <text evidence="1">The sequence shown here is derived from an EMBL/GenBank/DDBJ whole genome shotgun (WGS) entry which is preliminary data.</text>
</comment>
<keyword evidence="2" id="KW-1185">Reference proteome</keyword>
<dbReference type="EMBL" id="JBEAFC010000007">
    <property type="protein sequence ID" value="KAL1548368.1"/>
    <property type="molecule type" value="Genomic_DNA"/>
</dbReference>
<proteinExistence type="predicted"/>
<evidence type="ECO:0000313" key="1">
    <source>
        <dbReference type="EMBL" id="KAL1548368.1"/>
    </source>
</evidence>
<keyword evidence="1" id="KW-0418">Kinase</keyword>
<dbReference type="AlphaFoldDB" id="A0ABD1GW44"/>
<keyword evidence="1" id="KW-0808">Transferase</keyword>
<sequence>MSKNYDNWEKLVGAVLNIEQLRQLAVCNSTNCSTISDDISCLDDDAPKAQTLSLYYDATHTATIWGMFLSPPQDLETISRLAPGKEVFLPVEAREFVIQTEDSPAQYLPFSSEYEFETVEISSFSAVDIRGKIRTRLLTSKTIYGVYLIFKLAYAPPMMMRGTEGERRQYAVVMDGQNSKSEVFMWMAETSRRSSRQVIDGRVVL</sequence>
<gene>
    <name evidence="1" type="ORF">AAHA92_16610</name>
</gene>
<dbReference type="EC" id="2.7.11.1" evidence="1"/>